<dbReference type="InterPro" id="IPR012591">
    <property type="entry name" value="PRO8NT"/>
</dbReference>
<dbReference type="SUPFAM" id="SSF53098">
    <property type="entry name" value="Ribonuclease H-like"/>
    <property type="match status" value="1"/>
</dbReference>
<dbReference type="EMBL" id="CM000782">
    <property type="protein sequence ID" value="AQK80575.1"/>
    <property type="molecule type" value="Genomic_DNA"/>
</dbReference>
<comment type="subcellular location">
    <subcellularLocation>
        <location evidence="1">Nucleus</location>
    </subcellularLocation>
</comment>
<dbReference type="InterPro" id="IPR019581">
    <property type="entry name" value="Prp8_U5-snRNA-bd"/>
</dbReference>
<dbReference type="PANTHER" id="PTHR11140:SF0">
    <property type="entry name" value="PRE-MRNA-PROCESSING-SPLICING FACTOR 8"/>
    <property type="match status" value="1"/>
</dbReference>
<dbReference type="FunFam" id="3.30.43.40:FF:000001">
    <property type="entry name" value="Pre-mRNA-processing-splicing factor 8"/>
    <property type="match status" value="1"/>
</dbReference>
<evidence type="ECO:0000256" key="3">
    <source>
        <dbReference type="ARBA" id="ARBA00022728"/>
    </source>
</evidence>
<keyword evidence="3" id="KW-0747">Spliceosome</keyword>
<dbReference type="InterPro" id="IPR000555">
    <property type="entry name" value="JAMM/MPN+_dom"/>
</dbReference>
<dbReference type="Pfam" id="PF08084">
    <property type="entry name" value="PROCT"/>
    <property type="match status" value="1"/>
</dbReference>
<dbReference type="SMART" id="SM00232">
    <property type="entry name" value="JAB_MPN"/>
    <property type="match status" value="1"/>
</dbReference>
<keyword evidence="5" id="KW-0508">mRNA splicing</keyword>
<dbReference type="InterPro" id="IPR012592">
    <property type="entry name" value="PROCN"/>
</dbReference>
<dbReference type="InterPro" id="IPR012337">
    <property type="entry name" value="RNaseH-like_sf"/>
</dbReference>
<name>A0A1D6LLM2_MAIZE</name>
<reference evidence="7" key="1">
    <citation type="submission" date="2015-12" db="EMBL/GenBank/DDBJ databases">
        <title>Update maize B73 reference genome by single molecule sequencing technologies.</title>
        <authorList>
            <consortium name="Maize Genome Sequencing Project"/>
            <person name="Ware D."/>
        </authorList>
    </citation>
    <scope>NUCLEOTIDE SEQUENCE</scope>
    <source>
        <tissue evidence="7">Seedling</tissue>
    </source>
</reference>
<dbReference type="Gene3D" id="3.40.140.10">
    <property type="entry name" value="Cytidine Deaminase, domain 2"/>
    <property type="match status" value="1"/>
</dbReference>
<evidence type="ECO:0000256" key="6">
    <source>
        <dbReference type="ARBA" id="ARBA00023242"/>
    </source>
</evidence>
<dbReference type="CDD" id="cd08056">
    <property type="entry name" value="MPN_PRP8"/>
    <property type="match status" value="1"/>
</dbReference>
<keyword evidence="2" id="KW-0507">mRNA processing</keyword>
<evidence type="ECO:0000256" key="1">
    <source>
        <dbReference type="ARBA" id="ARBA00004123"/>
    </source>
</evidence>
<dbReference type="InterPro" id="IPR042516">
    <property type="entry name" value="Prp8_U5-snRNA-bd_sf"/>
</dbReference>
<dbReference type="InterPro" id="IPR037518">
    <property type="entry name" value="MPN"/>
</dbReference>
<dbReference type="GO" id="GO:0005681">
    <property type="term" value="C:spliceosomal complex"/>
    <property type="evidence" value="ECO:0007669"/>
    <property type="project" value="UniProtKB-KW"/>
</dbReference>
<dbReference type="InterPro" id="IPR027652">
    <property type="entry name" value="PRP8"/>
</dbReference>
<dbReference type="FunFam" id="3.40.140.10:FF:000002">
    <property type="entry name" value="Pre-mRNA-processing-splicing factor 8"/>
    <property type="match status" value="1"/>
</dbReference>
<dbReference type="Pfam" id="PF08082">
    <property type="entry name" value="PRO8NT"/>
    <property type="match status" value="1"/>
</dbReference>
<dbReference type="Pfam" id="PF10597">
    <property type="entry name" value="U5_2-snRNA_bdg"/>
    <property type="match status" value="1"/>
</dbReference>
<dbReference type="Pfam" id="PF08083">
    <property type="entry name" value="PROCN"/>
    <property type="match status" value="1"/>
</dbReference>
<evidence type="ECO:0000256" key="5">
    <source>
        <dbReference type="ARBA" id="ARBA00023187"/>
    </source>
</evidence>
<evidence type="ECO:0000256" key="2">
    <source>
        <dbReference type="ARBA" id="ARBA00022664"/>
    </source>
</evidence>
<dbReference type="PANTHER" id="PTHR11140">
    <property type="entry name" value="PRE-MRNA SPLICING FACTOR PRP8"/>
    <property type="match status" value="1"/>
</dbReference>
<organism evidence="7">
    <name type="scientific">Zea mays</name>
    <name type="common">Maize</name>
    <dbReference type="NCBI Taxonomy" id="4577"/>
    <lineage>
        <taxon>Eukaryota</taxon>
        <taxon>Viridiplantae</taxon>
        <taxon>Streptophyta</taxon>
        <taxon>Embryophyta</taxon>
        <taxon>Tracheophyta</taxon>
        <taxon>Spermatophyta</taxon>
        <taxon>Magnoliopsida</taxon>
        <taxon>Liliopsida</taxon>
        <taxon>Poales</taxon>
        <taxon>Poaceae</taxon>
        <taxon>PACMAD clade</taxon>
        <taxon>Panicoideae</taxon>
        <taxon>Andropogonodae</taxon>
        <taxon>Andropogoneae</taxon>
        <taxon>Tripsacinae</taxon>
        <taxon>Zea</taxon>
    </lineage>
</organism>
<dbReference type="PROSITE" id="PS50249">
    <property type="entry name" value="MPN"/>
    <property type="match status" value="1"/>
</dbReference>
<sequence>MWIMMRREKRDRRHFKRMRFPPFDDEEPPLDYADNLLDVEPLEAIQLELDEEEDAAVYEWFYDHKPLMKTKLINGPSYRKWHLSLPIMATLYRLAGQLLSDLIDRNYFYLFDMESFFTAKALNMCIPGGPKFEPLYRDMEKGDEDWNEFNDINKLIIRQPLRTEYRIAFPHLYNNRPRKVKLGIYHTPMIMYIKTEDPDLPAFYYDPLINPITSTNKVDRRERKAAEEEDDEDFCLPEDVEPLLKQTELYTDTTAAGISLLFAPKPFNMRSGRTRRAEDIPLVSEWYKEHCPPAYPVKVRVSYQKLLKCYVLNELHHRPPKAQKKKHLFRSLQATKFFQTTELDWAEAGLQVCKQGYNMLNLLIHRKNLNYLHLDYNFNLKPVKTLTTKERKKSRFGNAFHLCREILRLTKLVVDANIQFRLGNVDAFQLADGLQYIFSHVGQLTGMYRYKYRLMRQIRMCKDLKHLIYYRFNTGPVGKGPGCGFWAPMWRVWLFFLRGIVPLLERWLGNLLARQFEGRHSKGVAKTVTKQRVESHFDLELRAAVMHDVLDAMPEGIKQNKARTILQHLSEAWRCWKANIPWKVPGLPVPIENMILRYVKSKADWWTNVAHYNRERIRRGATVDKTVCRKNLGRLTRLWLKAEQERQHNYLKDGPYVTPEEAVAIYTTTVHWLESRKFSPIPFPPLSYKHDTKLLILALERLKESYSVAVRLNQLQREELGLIEQAYDNPHEALSRIKRHLLTQRAFKEVGIEFMDLYSYLIPVYEIEPLEKITDAYLDQYLWYEGDKRHLFPNWVKPADSEPPPLLVYKWCQGINNLLDIWDTSDGQCVVMLQTKFEKFFEKIDLTLLNRLLRLVLDHNIADYVTAKNNVVLSYKDMSHTNSYGLIRGLQFASFVVQYYGLVLDLLILGLTRASEIAGPPQMPNEFLTYADTKVETRHPIRLYSRYIDKVHILFRFTHEEARDLIQRYLTEHPDPNNENMVGYNNKKCWPRDARMRLMKHDVNLGRSVFWDMKNRLPRSITTLEWENNFVSVYSKDNPNLLFSMCGFEVRILPKIRMTQEAFSNTKDGVWNLQNEQTKERTAIAFLRVDDEHMKVFENRVRQILMSSGSTTFTKIVNKWNTALIGLMTYFREATVHTQELLDLLVKCENKIQTRIKIGLNSKMPSRFPPVIFYTPKEIGGLGMLSMGHILIPQSDLRYSKQTDVGVTHFRSGMSHEEDQLIPNLYRYIQPWESEFIDSQRVWAEYALKRQEAQSQNRRLTLEDLEDSWDRGIPRINTLFQKDRHTLAYDKGWRVRTDFKQYQVLKQNPFWWTHQRHDGKLWNAKKNNVNTSALTQSEMRDIILGAEIAPPSQQRQQIAEIEKQSRETTQLTAVTTRTTNVHGDELIITTTSPYEQQAFASKTDWRVRAISATNLYLRVNHIYVNSDDIKETGYTYIMPKNILKKFICIADLRTQIAGFLYGLSPQDNPQVKEIRCIAMPPQHGTHQMVTLPANLPEHEFLNDLEPLGWMHTQPNEAPQLSPQDLTSHAKILENNKQWDGEKCIILTCSFTPGSCSLTAYKLTPSGYEWGRSNKDNGSNPHGYLPTHYEKVQMLLSDRFLGFYMVPDNAPWNFNFMGVKHDPQMKYNMKLGMPRDFYHEDHRPTHFLEFSNIEEGEAAEGDREDTFT</sequence>
<evidence type="ECO:0000313" key="7">
    <source>
        <dbReference type="EMBL" id="AQK80575.1"/>
    </source>
</evidence>
<dbReference type="Gene3D" id="3.30.43.40">
    <property type="entry name" value="Pre-mRNA-processing-splicing factor 8, U5-snRNA-binding domain"/>
    <property type="match status" value="1"/>
</dbReference>
<dbReference type="GO" id="GO:0030623">
    <property type="term" value="F:U5 snRNA binding"/>
    <property type="evidence" value="ECO:0007669"/>
    <property type="project" value="InterPro"/>
</dbReference>
<evidence type="ECO:0000256" key="4">
    <source>
        <dbReference type="ARBA" id="ARBA00022884"/>
    </source>
</evidence>
<accession>A0A1D6LLM2</accession>
<dbReference type="InterPro" id="IPR043173">
    <property type="entry name" value="Prp8_domainIV_fingers"/>
</dbReference>
<keyword evidence="4" id="KW-0694">RNA-binding</keyword>
<proteinExistence type="predicted"/>
<dbReference type="InterPro" id="IPR019582">
    <property type="entry name" value="RRM_spliceosomal_PrP8"/>
</dbReference>
<dbReference type="Pfam" id="PF01398">
    <property type="entry name" value="JAB"/>
    <property type="match status" value="1"/>
</dbReference>
<dbReference type="GO" id="GO:0008237">
    <property type="term" value="F:metallopeptidase activity"/>
    <property type="evidence" value="ECO:0007669"/>
    <property type="project" value="InterPro"/>
</dbReference>
<dbReference type="Gene3D" id="1.20.80.40">
    <property type="match status" value="1"/>
</dbReference>
<keyword evidence="6" id="KW-0539">Nucleus</keyword>
<dbReference type="Pfam" id="PF10598">
    <property type="entry name" value="RRM_4"/>
    <property type="match status" value="1"/>
</dbReference>
<protein>
    <submittedName>
        <fullName evidence="7">Pre-mRNA-processing-splicing factor 8A</fullName>
    </submittedName>
</protein>
<dbReference type="GO" id="GO:0000398">
    <property type="term" value="P:mRNA splicing, via spliceosome"/>
    <property type="evidence" value="ECO:0007669"/>
    <property type="project" value="InterPro"/>
</dbReference>
<gene>
    <name evidence="7" type="ORF">ZEAMMB73_Zm00001d036301</name>
</gene>
<dbReference type="InterPro" id="IPR012984">
    <property type="entry name" value="PROCT"/>
</dbReference>